<evidence type="ECO:0000313" key="2">
    <source>
        <dbReference type="EMBL" id="QJE72461.1"/>
    </source>
</evidence>
<dbReference type="GO" id="GO:0003700">
    <property type="term" value="F:DNA-binding transcription factor activity"/>
    <property type="evidence" value="ECO:0007669"/>
    <property type="project" value="InterPro"/>
</dbReference>
<name>A0A858R500_9PROT</name>
<dbReference type="InterPro" id="IPR036388">
    <property type="entry name" value="WH-like_DNA-bd_sf"/>
</dbReference>
<dbReference type="SMART" id="SM00347">
    <property type="entry name" value="HTH_MARR"/>
    <property type="match status" value="1"/>
</dbReference>
<dbReference type="Proteomes" id="UP000501891">
    <property type="component" value="Chromosome"/>
</dbReference>
<evidence type="ECO:0000313" key="3">
    <source>
        <dbReference type="Proteomes" id="UP000501891"/>
    </source>
</evidence>
<dbReference type="SUPFAM" id="SSF46785">
    <property type="entry name" value="Winged helix' DNA-binding domain"/>
    <property type="match status" value="1"/>
</dbReference>
<protein>
    <recommendedName>
        <fullName evidence="1">HTH marR-type domain-containing protein</fullName>
    </recommendedName>
</protein>
<dbReference type="Gene3D" id="1.10.10.10">
    <property type="entry name" value="Winged helix-like DNA-binding domain superfamily/Winged helix DNA-binding domain"/>
    <property type="match status" value="1"/>
</dbReference>
<gene>
    <name evidence="2" type="ORF">HHL28_04535</name>
</gene>
<keyword evidence="3" id="KW-1185">Reference proteome</keyword>
<evidence type="ECO:0000259" key="1">
    <source>
        <dbReference type="SMART" id="SM00347"/>
    </source>
</evidence>
<feature type="domain" description="HTH marR-type" evidence="1">
    <location>
        <begin position="16"/>
        <end position="121"/>
    </location>
</feature>
<dbReference type="AlphaFoldDB" id="A0A858R500"/>
<sequence>MDQGAVRAAGRMVAHFRALDAEIGAVAMAILLVVAEAGEIGMKDIAQRVGVVKSSVSRTVALMSRTGHKGANGHDLLAWREDPADRRNKRVFLTRKGQDFMRQLTGLLVVDTAEAGAAETMPAPILAVAAVPLNGHASH</sequence>
<dbReference type="EMBL" id="CP051775">
    <property type="protein sequence ID" value="QJE72461.1"/>
    <property type="molecule type" value="Genomic_DNA"/>
</dbReference>
<reference evidence="2" key="1">
    <citation type="submission" date="2020-04" db="EMBL/GenBank/DDBJ databases">
        <title>A desert anoxygenic phototrophic bacterium fixes CO2 using RubisCO under aerobic conditions.</title>
        <authorList>
            <person name="Tang K."/>
        </authorList>
    </citation>
    <scope>NUCLEOTIDE SEQUENCE [LARGE SCALE GENOMIC DNA]</scope>
    <source>
        <strain evidence="2">MIMtkB3</strain>
    </source>
</reference>
<dbReference type="Pfam" id="PF09339">
    <property type="entry name" value="HTH_IclR"/>
    <property type="match status" value="1"/>
</dbReference>
<proteinExistence type="predicted"/>
<dbReference type="InterPro" id="IPR000835">
    <property type="entry name" value="HTH_MarR-typ"/>
</dbReference>
<accession>A0A858R500</accession>
<dbReference type="KEGG" id="acru:HHL28_04535"/>
<dbReference type="InterPro" id="IPR036390">
    <property type="entry name" value="WH_DNA-bd_sf"/>
</dbReference>
<organism evidence="2 3">
    <name type="scientific">Aerophototrophica crusticola</name>
    <dbReference type="NCBI Taxonomy" id="1709002"/>
    <lineage>
        <taxon>Bacteria</taxon>
        <taxon>Pseudomonadati</taxon>
        <taxon>Pseudomonadota</taxon>
        <taxon>Alphaproteobacteria</taxon>
        <taxon>Rhodospirillales</taxon>
        <taxon>Rhodospirillaceae</taxon>
        <taxon>Aerophototrophica</taxon>
    </lineage>
</organism>
<dbReference type="InterPro" id="IPR005471">
    <property type="entry name" value="Tscrpt_reg_IclR_N"/>
</dbReference>
<dbReference type="GO" id="GO:0003677">
    <property type="term" value="F:DNA binding"/>
    <property type="evidence" value="ECO:0007669"/>
    <property type="project" value="InterPro"/>
</dbReference>